<comment type="caution">
    <text evidence="3">The sequence shown here is derived from an EMBL/GenBank/DDBJ whole genome shotgun (WGS) entry which is preliminary data.</text>
</comment>
<reference evidence="4" key="1">
    <citation type="journal article" date="2019" name="Int. J. Syst. Evol. Microbiol.">
        <title>The Global Catalogue of Microorganisms (GCM) 10K type strain sequencing project: providing services to taxonomists for standard genome sequencing and annotation.</title>
        <authorList>
            <consortium name="The Broad Institute Genomics Platform"/>
            <consortium name="The Broad Institute Genome Sequencing Center for Infectious Disease"/>
            <person name="Wu L."/>
            <person name="Ma J."/>
        </authorList>
    </citation>
    <scope>NUCLEOTIDE SEQUENCE [LARGE SCALE GENOMIC DNA]</scope>
    <source>
        <strain evidence="4">CCM 8702</strain>
    </source>
</reference>
<keyword evidence="1" id="KW-0472">Membrane</keyword>
<sequence length="140" mass="16479">MRIQKTTRIIITAVIFTVTIGILFWGIQANNHRLFNVEEVELIYFSKYENPSTKTTLTDPNEIKIMLKKLNDVKKASFNNENSDIRNPTYEGEIQYKNKSNVIFSIWLDDSGEALIRQKSEFYYLQTDKQSLKEMIEKNM</sequence>
<evidence type="ECO:0000259" key="2">
    <source>
        <dbReference type="Pfam" id="PF26353"/>
    </source>
</evidence>
<dbReference type="EMBL" id="BMDD01000004">
    <property type="protein sequence ID" value="GGH82730.1"/>
    <property type="molecule type" value="Genomic_DNA"/>
</dbReference>
<feature type="transmembrane region" description="Helical" evidence="1">
    <location>
        <begin position="9"/>
        <end position="27"/>
    </location>
</feature>
<dbReference type="Pfam" id="PF26353">
    <property type="entry name" value="YhfM"/>
    <property type="match status" value="1"/>
</dbReference>
<dbReference type="RefSeq" id="WP_172245758.1">
    <property type="nucleotide sequence ID" value="NZ_BMDD01000004.1"/>
</dbReference>
<organism evidence="3 4">
    <name type="scientific">Saccharibacillus endophyticus</name>
    <dbReference type="NCBI Taxonomy" id="2060666"/>
    <lineage>
        <taxon>Bacteria</taxon>
        <taxon>Bacillati</taxon>
        <taxon>Bacillota</taxon>
        <taxon>Bacilli</taxon>
        <taxon>Bacillales</taxon>
        <taxon>Paenibacillaceae</taxon>
        <taxon>Saccharibacillus</taxon>
    </lineage>
</organism>
<dbReference type="InterPro" id="IPR058780">
    <property type="entry name" value="YhfM-like_dom"/>
</dbReference>
<feature type="domain" description="YhfM-like" evidence="2">
    <location>
        <begin position="37"/>
        <end position="138"/>
    </location>
</feature>
<keyword evidence="1" id="KW-1133">Transmembrane helix</keyword>
<evidence type="ECO:0000313" key="3">
    <source>
        <dbReference type="EMBL" id="GGH82730.1"/>
    </source>
</evidence>
<proteinExistence type="predicted"/>
<dbReference type="Proteomes" id="UP000605427">
    <property type="component" value="Unassembled WGS sequence"/>
</dbReference>
<keyword evidence="4" id="KW-1185">Reference proteome</keyword>
<keyword evidence="1" id="KW-0812">Transmembrane</keyword>
<accession>A0ABQ2A0D5</accession>
<evidence type="ECO:0000256" key="1">
    <source>
        <dbReference type="SAM" id="Phobius"/>
    </source>
</evidence>
<gene>
    <name evidence="3" type="ORF">GCM10007362_34490</name>
</gene>
<protein>
    <recommendedName>
        <fullName evidence="2">YhfM-like domain-containing protein</fullName>
    </recommendedName>
</protein>
<evidence type="ECO:0000313" key="4">
    <source>
        <dbReference type="Proteomes" id="UP000605427"/>
    </source>
</evidence>
<name>A0ABQ2A0D5_9BACL</name>